<protein>
    <submittedName>
        <fullName evidence="2">Nuclear transport factor 2 family protein</fullName>
    </submittedName>
</protein>
<dbReference type="RefSeq" id="WP_379595840.1">
    <property type="nucleotide sequence ID" value="NZ_JBHRTN010000008.1"/>
</dbReference>
<keyword evidence="3" id="KW-1185">Reference proteome</keyword>
<dbReference type="Gene3D" id="3.10.450.50">
    <property type="match status" value="1"/>
</dbReference>
<comment type="caution">
    <text evidence="2">The sequence shown here is derived from an EMBL/GenBank/DDBJ whole genome shotgun (WGS) entry which is preliminary data.</text>
</comment>
<dbReference type="Pfam" id="PF13577">
    <property type="entry name" value="SnoaL_4"/>
    <property type="match status" value="1"/>
</dbReference>
<reference evidence="3" key="1">
    <citation type="journal article" date="2019" name="Int. J. Syst. Evol. Microbiol.">
        <title>The Global Catalogue of Microorganisms (GCM) 10K type strain sequencing project: providing services to taxonomists for standard genome sequencing and annotation.</title>
        <authorList>
            <consortium name="The Broad Institute Genomics Platform"/>
            <consortium name="The Broad Institute Genome Sequencing Center for Infectious Disease"/>
            <person name="Wu L."/>
            <person name="Ma J."/>
        </authorList>
    </citation>
    <scope>NUCLEOTIDE SEQUENCE [LARGE SCALE GENOMIC DNA]</scope>
    <source>
        <strain evidence="3">KCTC 52094</strain>
    </source>
</reference>
<evidence type="ECO:0000313" key="2">
    <source>
        <dbReference type="EMBL" id="MFC3125268.1"/>
    </source>
</evidence>
<evidence type="ECO:0000313" key="3">
    <source>
        <dbReference type="Proteomes" id="UP001595593"/>
    </source>
</evidence>
<name>A0ABV7FXY6_9PROT</name>
<evidence type="ECO:0000259" key="1">
    <source>
        <dbReference type="Pfam" id="PF13577"/>
    </source>
</evidence>
<dbReference type="Proteomes" id="UP001595593">
    <property type="component" value="Unassembled WGS sequence"/>
</dbReference>
<dbReference type="InterPro" id="IPR032710">
    <property type="entry name" value="NTF2-like_dom_sf"/>
</dbReference>
<proteinExistence type="predicted"/>
<feature type="domain" description="SnoaL-like" evidence="1">
    <location>
        <begin position="41"/>
        <end position="166"/>
    </location>
</feature>
<dbReference type="SUPFAM" id="SSF54427">
    <property type="entry name" value="NTF2-like"/>
    <property type="match status" value="1"/>
</dbReference>
<dbReference type="InterPro" id="IPR037401">
    <property type="entry name" value="SnoaL-like"/>
</dbReference>
<accession>A0ABV7FXY6</accession>
<dbReference type="EMBL" id="JBHRTN010000008">
    <property type="protein sequence ID" value="MFC3125268.1"/>
    <property type="molecule type" value="Genomic_DNA"/>
</dbReference>
<sequence>MTWPGAHPGEADAGDVMTVFNSTAEQLNHLRRAGLGKQVNDLLDRVAIADLVKRYGQGIGAHDLRLLGTCCGDGIEVDHSPTSRMGRPRVSAEGWRQQAEEFGAHAAGDEHILLPQTIVIHGDTASCRVLLHPGHFFQRTTGLPHQTLVGTYELRFVLQEDGWKIVGSAQGLSWQEVDWQFPAAFRNTLDGRITA</sequence>
<gene>
    <name evidence="2" type="ORF">ACFOD4_09355</name>
</gene>
<organism evidence="2 3">
    <name type="scientific">Teichococcus globiformis</name>
    <dbReference type="NCBI Taxonomy" id="2307229"/>
    <lineage>
        <taxon>Bacteria</taxon>
        <taxon>Pseudomonadati</taxon>
        <taxon>Pseudomonadota</taxon>
        <taxon>Alphaproteobacteria</taxon>
        <taxon>Acetobacterales</taxon>
        <taxon>Roseomonadaceae</taxon>
        <taxon>Roseomonas</taxon>
    </lineage>
</organism>